<dbReference type="HOGENOM" id="CLU_077973_0_0_1"/>
<dbReference type="STRING" id="9305.ENSSHAP00000004929"/>
<evidence type="ECO:0000256" key="1">
    <source>
        <dbReference type="ARBA" id="ARBA00004236"/>
    </source>
</evidence>
<proteinExistence type="predicted"/>
<evidence type="ECO:0000313" key="7">
    <source>
        <dbReference type="Ensembl" id="ENSSHAP00000004929.1"/>
    </source>
</evidence>
<dbReference type="eggNOG" id="ENOG502T90B">
    <property type="taxonomic scope" value="Eukaryota"/>
</dbReference>
<dbReference type="KEGG" id="shr:116422897"/>
<dbReference type="Ensembl" id="ENSSHAT00000004978.2">
    <property type="protein sequence ID" value="ENSSHAP00000004929.1"/>
    <property type="gene ID" value="ENSSHAG00000004319.2"/>
</dbReference>
<dbReference type="PANTHER" id="PTHR16529">
    <property type="entry name" value="CD177 ANTIGEN"/>
    <property type="match status" value="1"/>
</dbReference>
<dbReference type="AlphaFoldDB" id="G3VP24"/>
<evidence type="ECO:0000259" key="6">
    <source>
        <dbReference type="Pfam" id="PF00021"/>
    </source>
</evidence>
<keyword evidence="3" id="KW-0732">Signal</keyword>
<dbReference type="CTD" id="83639"/>
<protein>
    <submittedName>
        <fullName evidence="7">Testis expressed 101</fullName>
    </submittedName>
</protein>
<reference evidence="7" key="3">
    <citation type="submission" date="2025-09" db="UniProtKB">
        <authorList>
            <consortium name="Ensembl"/>
        </authorList>
    </citation>
    <scope>IDENTIFICATION</scope>
</reference>
<dbReference type="RefSeq" id="XP_031819122.1">
    <property type="nucleotide sequence ID" value="XM_031963262.1"/>
</dbReference>
<keyword evidence="5" id="KW-0325">Glycoprotein</keyword>
<name>G3VP24_SARHA</name>
<evidence type="ECO:0000256" key="5">
    <source>
        <dbReference type="ARBA" id="ARBA00023180"/>
    </source>
</evidence>
<organism evidence="7 8">
    <name type="scientific">Sarcophilus harrisii</name>
    <name type="common">Tasmanian devil</name>
    <name type="synonym">Sarcophilus laniarius</name>
    <dbReference type="NCBI Taxonomy" id="9305"/>
    <lineage>
        <taxon>Eukaryota</taxon>
        <taxon>Metazoa</taxon>
        <taxon>Chordata</taxon>
        <taxon>Craniata</taxon>
        <taxon>Vertebrata</taxon>
        <taxon>Euteleostomi</taxon>
        <taxon>Mammalia</taxon>
        <taxon>Metatheria</taxon>
        <taxon>Dasyuromorphia</taxon>
        <taxon>Dasyuridae</taxon>
        <taxon>Sarcophilus</taxon>
    </lineage>
</organism>
<dbReference type="InterPro" id="IPR016054">
    <property type="entry name" value="LY6_UPA_recep-like"/>
</dbReference>
<dbReference type="GeneTree" id="ENSGT00530000063351"/>
<evidence type="ECO:0000256" key="3">
    <source>
        <dbReference type="ARBA" id="ARBA00022729"/>
    </source>
</evidence>
<keyword evidence="8" id="KW-1185">Reference proteome</keyword>
<feature type="domain" description="UPAR/Ly6" evidence="6">
    <location>
        <begin position="50"/>
        <end position="115"/>
    </location>
</feature>
<keyword evidence="2" id="KW-1003">Cell membrane</keyword>
<dbReference type="InParanoid" id="G3VP24"/>
<dbReference type="GeneID" id="116422897"/>
<keyword evidence="4" id="KW-0472">Membrane</keyword>
<dbReference type="OMA" id="QETVLMI"/>
<evidence type="ECO:0000313" key="8">
    <source>
        <dbReference type="Proteomes" id="UP000007648"/>
    </source>
</evidence>
<evidence type="ECO:0000256" key="4">
    <source>
        <dbReference type="ARBA" id="ARBA00023136"/>
    </source>
</evidence>
<dbReference type="GO" id="GO:0044853">
    <property type="term" value="C:plasma membrane raft"/>
    <property type="evidence" value="ECO:0007669"/>
    <property type="project" value="TreeGrafter"/>
</dbReference>
<comment type="subcellular location">
    <subcellularLocation>
        <location evidence="1">Cell membrane</location>
    </subcellularLocation>
</comment>
<accession>G3VP24</accession>
<evidence type="ECO:0000256" key="2">
    <source>
        <dbReference type="ARBA" id="ARBA00022475"/>
    </source>
</evidence>
<reference evidence="7" key="2">
    <citation type="submission" date="2025-08" db="UniProtKB">
        <authorList>
            <consortium name="Ensembl"/>
        </authorList>
    </citation>
    <scope>IDENTIFICATION</scope>
</reference>
<dbReference type="Pfam" id="PF00021">
    <property type="entry name" value="UPAR_LY6"/>
    <property type="match status" value="2"/>
</dbReference>
<dbReference type="OrthoDB" id="9443273at2759"/>
<dbReference type="FunCoup" id="G3VP24">
    <property type="interactions" value="75"/>
</dbReference>
<dbReference type="InterPro" id="IPR051899">
    <property type="entry name" value="Fert-Immune_med_protein"/>
</dbReference>
<dbReference type="CDD" id="cd23634">
    <property type="entry name" value="TFP_LU_ECD_TEX101_rpt2"/>
    <property type="match status" value="1"/>
</dbReference>
<sequence>MAPGWTRLPPRLFLLGAALALTGALFCHRGILIRLGKIPTQFLANWTLSKEQCDEEDMCQDTILILETELQGIIIATKGCFRETLQEPTVVKYTQPPGVAATSYTHFCSTDFCNNYTDPKPLTKPPRGAVSPHQEGLMCPTCVSLGPCVPGSPVMHCPKLTLSCYSGTIMIKGGGIWTPVDLEGCMGEISCRLLNKTHTIGPLEVNELCDRSSLFDNFRMDGASGPLPTSVWALGLGSLLLL</sequence>
<feature type="domain" description="UPAR/Ly6" evidence="6">
    <location>
        <begin position="136"/>
        <end position="214"/>
    </location>
</feature>
<dbReference type="Proteomes" id="UP000007648">
    <property type="component" value="Unassembled WGS sequence"/>
</dbReference>
<dbReference type="PANTHER" id="PTHR16529:SF8">
    <property type="entry name" value="CD177 ANTIGEN"/>
    <property type="match status" value="1"/>
</dbReference>
<reference evidence="7 8" key="1">
    <citation type="journal article" date="2011" name="Proc. Natl. Acad. Sci. U.S.A.">
        <title>Genetic diversity and population structure of the endangered marsupial Sarcophilus harrisii (Tasmanian devil).</title>
        <authorList>
            <person name="Miller W."/>
            <person name="Hayes V.M."/>
            <person name="Ratan A."/>
            <person name="Petersen D.C."/>
            <person name="Wittekindt N.E."/>
            <person name="Miller J."/>
            <person name="Walenz B."/>
            <person name="Knight J."/>
            <person name="Qi J."/>
            <person name="Zhao F."/>
            <person name="Wang Q."/>
            <person name="Bedoya-Reina O.C."/>
            <person name="Katiyar N."/>
            <person name="Tomsho L.P."/>
            <person name="Kasson L.M."/>
            <person name="Hardie R.A."/>
            <person name="Woodbridge P."/>
            <person name="Tindall E.A."/>
            <person name="Bertelsen M.F."/>
            <person name="Dixon D."/>
            <person name="Pyecroft S."/>
            <person name="Helgen K.M."/>
            <person name="Lesk A.M."/>
            <person name="Pringle T.H."/>
            <person name="Patterson N."/>
            <person name="Zhang Y."/>
            <person name="Kreiss A."/>
            <person name="Woods G.M."/>
            <person name="Jones M.E."/>
            <person name="Schuster S.C."/>
        </authorList>
    </citation>
    <scope>NUCLEOTIDE SEQUENCE [LARGE SCALE GENOMIC DNA]</scope>
</reference>
<gene>
    <name evidence="7" type="primary">TEX101</name>
</gene>